<evidence type="ECO:0000313" key="4">
    <source>
        <dbReference type="Proteomes" id="UP000095087"/>
    </source>
</evidence>
<dbReference type="Pfam" id="PF00589">
    <property type="entry name" value="Phage_integrase"/>
    <property type="match status" value="1"/>
</dbReference>
<feature type="domain" description="Tyr recombinase" evidence="2">
    <location>
        <begin position="1"/>
        <end position="123"/>
    </location>
</feature>
<proteinExistence type="predicted"/>
<dbReference type="Proteomes" id="UP000095087">
    <property type="component" value="Unassembled WGS sequence"/>
</dbReference>
<name>A0A1E2RZG3_9HYPH</name>
<dbReference type="InterPro" id="IPR011010">
    <property type="entry name" value="DNA_brk_join_enz"/>
</dbReference>
<reference evidence="3 4" key="1">
    <citation type="submission" date="2016-07" db="EMBL/GenBank/DDBJ databases">
        <title>Draft genome sequence of Methyloligella halotolerans C2T (VKM B-2706T=CCUG 61687T=DSM 25045T), a halotolerant polyhydroxybutyrate accumulating methylotroph.</title>
        <authorList>
            <person name="Vasilenko O.V."/>
            <person name="Doronina N.V."/>
            <person name="Poroshina M.N."/>
            <person name="Tarlachkov S.V."/>
            <person name="Trotsenko Y.A."/>
        </authorList>
    </citation>
    <scope>NUCLEOTIDE SEQUENCE [LARGE SCALE GENOMIC DNA]</scope>
    <source>
        <strain evidence="3 4">VKM B-2706</strain>
    </source>
</reference>
<dbReference type="GO" id="GO:0003677">
    <property type="term" value="F:DNA binding"/>
    <property type="evidence" value="ECO:0007669"/>
    <property type="project" value="InterPro"/>
</dbReference>
<sequence>MIHDGWLTFKAVKNEEVVTIPILPPLAEELAHAPKGQMTFLVTEYGKPFSAAGFGNRFRDWCDKAGLPHCTAHGLRKAASSRLAELGASEKQLNAWFGWADNSNEARRYTKAAQRKRLAEGVARQFSVPRGDDETKISTLRPRRKRG</sequence>
<evidence type="ECO:0000256" key="1">
    <source>
        <dbReference type="ARBA" id="ARBA00023172"/>
    </source>
</evidence>
<keyword evidence="4" id="KW-1185">Reference proteome</keyword>
<dbReference type="STRING" id="1177755.A7A08_01662"/>
<organism evidence="3 4">
    <name type="scientific">Methyloligella halotolerans</name>
    <dbReference type="NCBI Taxonomy" id="1177755"/>
    <lineage>
        <taxon>Bacteria</taxon>
        <taxon>Pseudomonadati</taxon>
        <taxon>Pseudomonadota</taxon>
        <taxon>Alphaproteobacteria</taxon>
        <taxon>Hyphomicrobiales</taxon>
        <taxon>Hyphomicrobiaceae</taxon>
        <taxon>Methyloligella</taxon>
    </lineage>
</organism>
<comment type="caution">
    <text evidence="3">The sequence shown here is derived from an EMBL/GenBank/DDBJ whole genome shotgun (WGS) entry which is preliminary data.</text>
</comment>
<dbReference type="PROSITE" id="PS51898">
    <property type="entry name" value="TYR_RECOMBINASE"/>
    <property type="match status" value="1"/>
</dbReference>
<evidence type="ECO:0000313" key="3">
    <source>
        <dbReference type="EMBL" id="ODA67627.1"/>
    </source>
</evidence>
<keyword evidence="1" id="KW-0233">DNA recombination</keyword>
<dbReference type="GO" id="GO:0015074">
    <property type="term" value="P:DNA integration"/>
    <property type="evidence" value="ECO:0007669"/>
    <property type="project" value="InterPro"/>
</dbReference>
<protein>
    <submittedName>
        <fullName evidence="3">Phage integrase family protein</fullName>
    </submittedName>
</protein>
<accession>A0A1E2RZG3</accession>
<dbReference type="GO" id="GO:0006310">
    <property type="term" value="P:DNA recombination"/>
    <property type="evidence" value="ECO:0007669"/>
    <property type="project" value="UniProtKB-KW"/>
</dbReference>
<dbReference type="InterPro" id="IPR002104">
    <property type="entry name" value="Integrase_catalytic"/>
</dbReference>
<gene>
    <name evidence="3" type="ORF">A7A08_01662</name>
</gene>
<dbReference type="InterPro" id="IPR013762">
    <property type="entry name" value="Integrase-like_cat_sf"/>
</dbReference>
<dbReference type="AlphaFoldDB" id="A0A1E2RZG3"/>
<dbReference type="EMBL" id="MASI01000003">
    <property type="protein sequence ID" value="ODA67627.1"/>
    <property type="molecule type" value="Genomic_DNA"/>
</dbReference>
<evidence type="ECO:0000259" key="2">
    <source>
        <dbReference type="PROSITE" id="PS51898"/>
    </source>
</evidence>
<dbReference type="SUPFAM" id="SSF56349">
    <property type="entry name" value="DNA breaking-rejoining enzymes"/>
    <property type="match status" value="1"/>
</dbReference>
<dbReference type="Gene3D" id="1.10.443.10">
    <property type="entry name" value="Intergrase catalytic core"/>
    <property type="match status" value="1"/>
</dbReference>